<feature type="binding site" description="axial binding residue" evidence="5">
    <location>
        <position position="462"/>
    </location>
    <ligand>
        <name>heme</name>
        <dbReference type="ChEBI" id="CHEBI:30413"/>
    </ligand>
    <ligandPart>
        <name>Fe</name>
        <dbReference type="ChEBI" id="CHEBI:18248"/>
    </ligandPart>
</feature>
<evidence type="ECO:0000256" key="3">
    <source>
        <dbReference type="ARBA" id="ARBA00023002"/>
    </source>
</evidence>
<dbReference type="AlphaFoldDB" id="A0AAQ3PNQ0"/>
<dbReference type="EMBL" id="CP144746">
    <property type="protein sequence ID" value="WVZ55407.1"/>
    <property type="molecule type" value="Genomic_DNA"/>
</dbReference>
<evidence type="ECO:0000256" key="1">
    <source>
        <dbReference type="ARBA" id="ARBA00010617"/>
    </source>
</evidence>
<comment type="similarity">
    <text evidence="1 6">Belongs to the cytochrome P450 family.</text>
</comment>
<keyword evidence="5 6" id="KW-0349">Heme</keyword>
<dbReference type="SUPFAM" id="SSF48264">
    <property type="entry name" value="Cytochrome P450"/>
    <property type="match status" value="1"/>
</dbReference>
<keyword evidence="2 5" id="KW-0479">Metal-binding</keyword>
<keyword evidence="7" id="KW-0732">Signal</keyword>
<dbReference type="GO" id="GO:0006629">
    <property type="term" value="P:lipid metabolic process"/>
    <property type="evidence" value="ECO:0007669"/>
    <property type="project" value="UniProtKB-ARBA"/>
</dbReference>
<organism evidence="8 9">
    <name type="scientific">Paspalum notatum var. saurae</name>
    <dbReference type="NCBI Taxonomy" id="547442"/>
    <lineage>
        <taxon>Eukaryota</taxon>
        <taxon>Viridiplantae</taxon>
        <taxon>Streptophyta</taxon>
        <taxon>Embryophyta</taxon>
        <taxon>Tracheophyta</taxon>
        <taxon>Spermatophyta</taxon>
        <taxon>Magnoliopsida</taxon>
        <taxon>Liliopsida</taxon>
        <taxon>Poales</taxon>
        <taxon>Poaceae</taxon>
        <taxon>PACMAD clade</taxon>
        <taxon>Panicoideae</taxon>
        <taxon>Andropogonodae</taxon>
        <taxon>Paspaleae</taxon>
        <taxon>Paspalinae</taxon>
        <taxon>Paspalum</taxon>
    </lineage>
</organism>
<sequence length="526" mass="58342">MDPLFLFIELLFVLCSLILYNHHLRSKKTSSAVPIEWPILGHLPGMIANIHHFHDWSTGFLAGVGCNFEGRLGWTGLRYFITCDPANVRHVFTSNFANYPKGEEFATTFDILGGGILSADGESWRRQRVKVQMLMADPRFRALTAGCSHDEVETSLLPFLALAADEGRLCDLVDVFLRITFDVACTLICGVDPGCLVTGLPVVPFLRATDDALETLFLRHIIPMPCWKLMRRLNVGPERKMAIARRTIDNFIADTIAARRAAILNEGATDSADLLSSILCQENNSANDIMAGEFVHDTTLGLLVAGRDGMAAALSWFFYLVLTNPRVEKKLLDELSLVVASKKDGAGSAAVDSSSGGMETFHASEIKSLVYLHAAMCETLRLYPPIPFEFKTAAAADVLPCGKVLKAGDKVLFFNYAMSRMEGVWGKDCTEFRPERWITEEGSLRYEPSYKFFSFNTGPRTCLGKDMAFVLTKTVAAAMLWNFAFEVVPGHVVEPKLSIILHMKNGLLVRVRRRSRTMSHVVTAKT</sequence>
<keyword evidence="9" id="KW-1185">Reference proteome</keyword>
<dbReference type="Gene3D" id="1.10.630.10">
    <property type="entry name" value="Cytochrome P450"/>
    <property type="match status" value="1"/>
</dbReference>
<gene>
    <name evidence="8" type="ORF">U9M48_006067</name>
</gene>
<name>A0AAQ3PNQ0_PASNO</name>
<proteinExistence type="inferred from homology"/>
<dbReference type="InterPro" id="IPR001128">
    <property type="entry name" value="Cyt_P450"/>
</dbReference>
<dbReference type="GO" id="GO:0005506">
    <property type="term" value="F:iron ion binding"/>
    <property type="evidence" value="ECO:0007669"/>
    <property type="project" value="InterPro"/>
</dbReference>
<comment type="cofactor">
    <cofactor evidence="5">
        <name>heme</name>
        <dbReference type="ChEBI" id="CHEBI:30413"/>
    </cofactor>
</comment>
<dbReference type="CDD" id="cd11064">
    <property type="entry name" value="CYP86A"/>
    <property type="match status" value="1"/>
</dbReference>
<dbReference type="PANTHER" id="PTHR24296">
    <property type="entry name" value="CYTOCHROME P450"/>
    <property type="match status" value="1"/>
</dbReference>
<evidence type="ECO:0008006" key="10">
    <source>
        <dbReference type="Google" id="ProtNLM"/>
    </source>
</evidence>
<dbReference type="GO" id="GO:0016705">
    <property type="term" value="F:oxidoreductase activity, acting on paired donors, with incorporation or reduction of molecular oxygen"/>
    <property type="evidence" value="ECO:0007669"/>
    <property type="project" value="InterPro"/>
</dbReference>
<keyword evidence="6" id="KW-0503">Monooxygenase</keyword>
<evidence type="ECO:0000256" key="2">
    <source>
        <dbReference type="ARBA" id="ARBA00022723"/>
    </source>
</evidence>
<dbReference type="InterPro" id="IPR017972">
    <property type="entry name" value="Cyt_P450_CS"/>
</dbReference>
<dbReference type="Proteomes" id="UP001341281">
    <property type="component" value="Chromosome 02"/>
</dbReference>
<evidence type="ECO:0000313" key="8">
    <source>
        <dbReference type="EMBL" id="WVZ55407.1"/>
    </source>
</evidence>
<dbReference type="GO" id="GO:0020037">
    <property type="term" value="F:heme binding"/>
    <property type="evidence" value="ECO:0007669"/>
    <property type="project" value="InterPro"/>
</dbReference>
<evidence type="ECO:0000256" key="6">
    <source>
        <dbReference type="RuleBase" id="RU000461"/>
    </source>
</evidence>
<keyword evidence="4 5" id="KW-0408">Iron</keyword>
<dbReference type="PRINTS" id="PR00385">
    <property type="entry name" value="P450"/>
</dbReference>
<evidence type="ECO:0000256" key="5">
    <source>
        <dbReference type="PIRSR" id="PIRSR602401-1"/>
    </source>
</evidence>
<dbReference type="InterPro" id="IPR002401">
    <property type="entry name" value="Cyt_P450_E_grp-I"/>
</dbReference>
<dbReference type="PROSITE" id="PS00086">
    <property type="entry name" value="CYTOCHROME_P450"/>
    <property type="match status" value="1"/>
</dbReference>
<dbReference type="GO" id="GO:0004497">
    <property type="term" value="F:monooxygenase activity"/>
    <property type="evidence" value="ECO:0007669"/>
    <property type="project" value="UniProtKB-KW"/>
</dbReference>
<evidence type="ECO:0000256" key="4">
    <source>
        <dbReference type="ARBA" id="ARBA00023004"/>
    </source>
</evidence>
<feature type="signal peptide" evidence="7">
    <location>
        <begin position="1"/>
        <end position="26"/>
    </location>
</feature>
<protein>
    <recommendedName>
        <fullName evidence="10">Cytochrome P450</fullName>
    </recommendedName>
</protein>
<keyword evidence="3 6" id="KW-0560">Oxidoreductase</keyword>
<dbReference type="PRINTS" id="PR00463">
    <property type="entry name" value="EP450I"/>
</dbReference>
<feature type="chain" id="PRO_5042853798" description="Cytochrome P450" evidence="7">
    <location>
        <begin position="27"/>
        <end position="526"/>
    </location>
</feature>
<evidence type="ECO:0000313" key="9">
    <source>
        <dbReference type="Proteomes" id="UP001341281"/>
    </source>
</evidence>
<accession>A0AAQ3PNQ0</accession>
<dbReference type="Pfam" id="PF00067">
    <property type="entry name" value="p450"/>
    <property type="match status" value="1"/>
</dbReference>
<evidence type="ECO:0000256" key="7">
    <source>
        <dbReference type="SAM" id="SignalP"/>
    </source>
</evidence>
<dbReference type="InterPro" id="IPR036396">
    <property type="entry name" value="Cyt_P450_sf"/>
</dbReference>
<reference evidence="8 9" key="1">
    <citation type="submission" date="2024-02" db="EMBL/GenBank/DDBJ databases">
        <title>High-quality chromosome-scale genome assembly of Pensacola bahiagrass (Paspalum notatum Flugge var. saurae).</title>
        <authorList>
            <person name="Vega J.M."/>
            <person name="Podio M."/>
            <person name="Orjuela J."/>
            <person name="Siena L.A."/>
            <person name="Pessino S.C."/>
            <person name="Combes M.C."/>
            <person name="Mariac C."/>
            <person name="Albertini E."/>
            <person name="Pupilli F."/>
            <person name="Ortiz J.P.A."/>
            <person name="Leblanc O."/>
        </authorList>
    </citation>
    <scope>NUCLEOTIDE SEQUENCE [LARGE SCALE GENOMIC DNA]</scope>
    <source>
        <strain evidence="8">R1</strain>
        <tissue evidence="8">Leaf</tissue>
    </source>
</reference>